<dbReference type="Gene3D" id="3.10.580.10">
    <property type="entry name" value="CBS-domain"/>
    <property type="match status" value="1"/>
</dbReference>
<feature type="domain" description="CBS" evidence="3">
    <location>
        <begin position="74"/>
        <end position="128"/>
    </location>
</feature>
<protein>
    <submittedName>
        <fullName evidence="4">CBS domain-containing protein</fullName>
    </submittedName>
</protein>
<feature type="domain" description="CBS" evidence="3">
    <location>
        <begin position="7"/>
        <end position="65"/>
    </location>
</feature>
<evidence type="ECO:0000259" key="3">
    <source>
        <dbReference type="PROSITE" id="PS51371"/>
    </source>
</evidence>
<dbReference type="InterPro" id="IPR046342">
    <property type="entry name" value="CBS_dom_sf"/>
</dbReference>
<dbReference type="PANTHER" id="PTHR43080:SF2">
    <property type="entry name" value="CBS DOMAIN-CONTAINING PROTEIN"/>
    <property type="match status" value="1"/>
</dbReference>
<dbReference type="SUPFAM" id="SSF54631">
    <property type="entry name" value="CBS-domain pair"/>
    <property type="match status" value="1"/>
</dbReference>
<reference evidence="4 5" key="1">
    <citation type="submission" date="2017-01" db="EMBL/GenBank/DDBJ databases">
        <authorList>
            <person name="Mah S.A."/>
            <person name="Swanson W.J."/>
            <person name="Moy G.W."/>
            <person name="Vacquier V.D."/>
        </authorList>
    </citation>
    <scope>NUCLEOTIDE SEQUENCE [LARGE SCALE GENOMIC DNA]</scope>
    <source>
        <strain evidence="4 5">M9</strain>
    </source>
</reference>
<dbReference type="Proteomes" id="UP000223759">
    <property type="component" value="Unassembled WGS sequence"/>
</dbReference>
<organism evidence="4 5">
    <name type="scientific">Ectothiorhodosinus mongolicus</name>
    <dbReference type="NCBI Taxonomy" id="233100"/>
    <lineage>
        <taxon>Bacteria</taxon>
        <taxon>Pseudomonadati</taxon>
        <taxon>Pseudomonadota</taxon>
        <taxon>Gammaproteobacteria</taxon>
        <taxon>Chromatiales</taxon>
        <taxon>Ectothiorhodospiraceae</taxon>
        <taxon>Ectothiorhodosinus</taxon>
    </lineage>
</organism>
<dbReference type="PROSITE" id="PS51371">
    <property type="entry name" value="CBS"/>
    <property type="match status" value="2"/>
</dbReference>
<dbReference type="EMBL" id="FTPK01000003">
    <property type="protein sequence ID" value="SIT73076.1"/>
    <property type="molecule type" value="Genomic_DNA"/>
</dbReference>
<dbReference type="InterPro" id="IPR051257">
    <property type="entry name" value="Diverse_CBS-Domain"/>
</dbReference>
<dbReference type="SMART" id="SM00116">
    <property type="entry name" value="CBS"/>
    <property type="match status" value="2"/>
</dbReference>
<proteinExistence type="predicted"/>
<sequence>MLVKDIMIRDVASIAPTATIREAMREMRRRDVKSLVVEKVHDTDAYGLITYTNILRTIVAEEGDIDLINVYDICIRPIISVPEMMEVKFVARLMVQLGIRRVAVLHGNELVGLISMNDIISAIIELAD</sequence>
<accession>A0A1R3W5C7</accession>
<dbReference type="InterPro" id="IPR000644">
    <property type="entry name" value="CBS_dom"/>
</dbReference>
<evidence type="ECO:0000256" key="1">
    <source>
        <dbReference type="ARBA" id="ARBA00023122"/>
    </source>
</evidence>
<dbReference type="OrthoDB" id="9771532at2"/>
<evidence type="ECO:0000256" key="2">
    <source>
        <dbReference type="PROSITE-ProRule" id="PRU00703"/>
    </source>
</evidence>
<dbReference type="Pfam" id="PF00571">
    <property type="entry name" value="CBS"/>
    <property type="match status" value="2"/>
</dbReference>
<evidence type="ECO:0000313" key="4">
    <source>
        <dbReference type="EMBL" id="SIT73076.1"/>
    </source>
</evidence>
<keyword evidence="1 2" id="KW-0129">CBS domain</keyword>
<gene>
    <name evidence="4" type="ORF">SAMN05216526_1801</name>
</gene>
<dbReference type="PANTHER" id="PTHR43080">
    <property type="entry name" value="CBS DOMAIN-CONTAINING PROTEIN CBSX3, MITOCHONDRIAL"/>
    <property type="match status" value="1"/>
</dbReference>
<name>A0A1R3W5C7_9GAMM</name>
<keyword evidence="5" id="KW-1185">Reference proteome</keyword>
<dbReference type="RefSeq" id="WP_076756179.1">
    <property type="nucleotide sequence ID" value="NZ_CP023018.1"/>
</dbReference>
<evidence type="ECO:0000313" key="5">
    <source>
        <dbReference type="Proteomes" id="UP000223759"/>
    </source>
</evidence>
<dbReference type="AlphaFoldDB" id="A0A1R3W5C7"/>
<dbReference type="STRING" id="233100.SAMN05216526_1801"/>